<gene>
    <name evidence="6" type="ORF">IM660_11310</name>
</gene>
<dbReference type="InterPro" id="IPR036271">
    <property type="entry name" value="Tet_transcr_reg_TetR-rel_C_sf"/>
</dbReference>
<dbReference type="InterPro" id="IPR025996">
    <property type="entry name" value="MT1864/Rv1816-like_C"/>
</dbReference>
<evidence type="ECO:0000313" key="7">
    <source>
        <dbReference type="Proteomes" id="UP000593758"/>
    </source>
</evidence>
<dbReference type="Gene3D" id="1.10.357.10">
    <property type="entry name" value="Tetracycline Repressor, domain 2"/>
    <property type="match status" value="1"/>
</dbReference>
<dbReference type="InterPro" id="IPR050109">
    <property type="entry name" value="HTH-type_TetR-like_transc_reg"/>
</dbReference>
<keyword evidence="3" id="KW-0804">Transcription</keyword>
<organism evidence="6 7">
    <name type="scientific">Ruania alkalisoli</name>
    <dbReference type="NCBI Taxonomy" id="2779775"/>
    <lineage>
        <taxon>Bacteria</taxon>
        <taxon>Bacillati</taxon>
        <taxon>Actinomycetota</taxon>
        <taxon>Actinomycetes</taxon>
        <taxon>Micrococcales</taxon>
        <taxon>Ruaniaceae</taxon>
        <taxon>Ruania</taxon>
    </lineage>
</organism>
<proteinExistence type="predicted"/>
<dbReference type="Pfam" id="PF00440">
    <property type="entry name" value="TetR_N"/>
    <property type="match status" value="1"/>
</dbReference>
<evidence type="ECO:0000313" key="6">
    <source>
        <dbReference type="EMBL" id="QOR69292.1"/>
    </source>
</evidence>
<dbReference type="RefSeq" id="WP_193495573.1">
    <property type="nucleotide sequence ID" value="NZ_CP063169.1"/>
</dbReference>
<evidence type="ECO:0000259" key="4">
    <source>
        <dbReference type="Pfam" id="PF00440"/>
    </source>
</evidence>
<dbReference type="EMBL" id="CP063169">
    <property type="protein sequence ID" value="QOR69292.1"/>
    <property type="molecule type" value="Genomic_DNA"/>
</dbReference>
<dbReference type="Pfam" id="PF13305">
    <property type="entry name" value="TetR_C_33"/>
    <property type="match status" value="1"/>
</dbReference>
<dbReference type="SUPFAM" id="SSF46689">
    <property type="entry name" value="Homeodomain-like"/>
    <property type="match status" value="1"/>
</dbReference>
<sequence>MAADVATYHHGNLRAELLEAGLTLVRTGGPEALSLREATRAVGVTPSAAYRHFGSRNALLAAVSSAVHDRMAEAILRQWPEQEGRAWDRLYAVGMGYIEFALAEPGWFAAFFTEPGDGDRSPSRVPPPFALLTEALDGMVEARLLTPQTRLGAEWPCWAAVHGFAQLAIAGPLRGRSDLELRDLADQTVRAAIEGVSARS</sequence>
<dbReference type="PANTHER" id="PTHR30055:SF234">
    <property type="entry name" value="HTH-TYPE TRANSCRIPTIONAL REGULATOR BETI"/>
    <property type="match status" value="1"/>
</dbReference>
<evidence type="ECO:0000256" key="1">
    <source>
        <dbReference type="ARBA" id="ARBA00023015"/>
    </source>
</evidence>
<dbReference type="Proteomes" id="UP000593758">
    <property type="component" value="Chromosome"/>
</dbReference>
<protein>
    <submittedName>
        <fullName evidence="6">TetR/AcrR family transcriptional regulator</fullName>
    </submittedName>
</protein>
<keyword evidence="1" id="KW-0805">Transcription regulation</keyword>
<dbReference type="InterPro" id="IPR009057">
    <property type="entry name" value="Homeodomain-like_sf"/>
</dbReference>
<evidence type="ECO:0000256" key="3">
    <source>
        <dbReference type="ARBA" id="ARBA00023163"/>
    </source>
</evidence>
<dbReference type="SUPFAM" id="SSF48498">
    <property type="entry name" value="Tetracyclin repressor-like, C-terminal domain"/>
    <property type="match status" value="1"/>
</dbReference>
<accession>A0A7M1SR82</accession>
<reference evidence="6 7" key="1">
    <citation type="submission" date="2020-10" db="EMBL/GenBank/DDBJ databases">
        <title>Haloactinobacterium sp. RN3S43, a bacterium isolated from saline soil.</title>
        <authorList>
            <person name="Sun J.-Q."/>
        </authorList>
    </citation>
    <scope>NUCLEOTIDE SEQUENCE [LARGE SCALE GENOMIC DNA]</scope>
    <source>
        <strain evidence="6 7">RN3S43</strain>
    </source>
</reference>
<dbReference type="InterPro" id="IPR001647">
    <property type="entry name" value="HTH_TetR"/>
</dbReference>
<dbReference type="GO" id="GO:0000976">
    <property type="term" value="F:transcription cis-regulatory region binding"/>
    <property type="evidence" value="ECO:0007669"/>
    <property type="project" value="TreeGrafter"/>
</dbReference>
<keyword evidence="2" id="KW-0238">DNA-binding</keyword>
<keyword evidence="7" id="KW-1185">Reference proteome</keyword>
<feature type="domain" description="HTH-type transcriptional regulator MT1864/Rv1816-like C-terminal" evidence="5">
    <location>
        <begin position="90"/>
        <end position="191"/>
    </location>
</feature>
<feature type="domain" description="HTH tetR-type" evidence="4">
    <location>
        <begin position="17"/>
        <end position="63"/>
    </location>
</feature>
<evidence type="ECO:0000259" key="5">
    <source>
        <dbReference type="Pfam" id="PF13305"/>
    </source>
</evidence>
<dbReference type="AlphaFoldDB" id="A0A7M1SR82"/>
<dbReference type="PANTHER" id="PTHR30055">
    <property type="entry name" value="HTH-TYPE TRANSCRIPTIONAL REGULATOR RUTR"/>
    <property type="match status" value="1"/>
</dbReference>
<name>A0A7M1SR82_9MICO</name>
<dbReference type="GO" id="GO:0003700">
    <property type="term" value="F:DNA-binding transcription factor activity"/>
    <property type="evidence" value="ECO:0007669"/>
    <property type="project" value="TreeGrafter"/>
</dbReference>
<evidence type="ECO:0000256" key="2">
    <source>
        <dbReference type="ARBA" id="ARBA00023125"/>
    </source>
</evidence>
<dbReference type="KEGG" id="halt:IM660_11310"/>